<dbReference type="eggNOG" id="KOG2685">
    <property type="taxonomic scope" value="Eukaryota"/>
</dbReference>
<keyword evidence="4" id="KW-0969">Cilium</keyword>
<name>E3LEP2_CAERE</name>
<dbReference type="GO" id="GO:0005930">
    <property type="term" value="C:axoneme"/>
    <property type="evidence" value="ECO:0007669"/>
    <property type="project" value="UniProtKB-SubCell"/>
</dbReference>
<dbReference type="InParanoid" id="E3LEP2"/>
<dbReference type="HOGENOM" id="CLU_639739_0_0_1"/>
<dbReference type="GO" id="GO:0015630">
    <property type="term" value="C:microtubule cytoskeleton"/>
    <property type="evidence" value="ECO:0007669"/>
    <property type="project" value="UniProtKB-UniRule"/>
</dbReference>
<reference evidence="6" key="1">
    <citation type="submission" date="2007-07" db="EMBL/GenBank/DDBJ databases">
        <title>PCAP assembly of the Caenorhabditis remanei genome.</title>
        <authorList>
            <consortium name="The Caenorhabditis remanei Sequencing Consortium"/>
            <person name="Wilson R.K."/>
        </authorList>
    </citation>
    <scope>NUCLEOTIDE SEQUENCE [LARGE SCALE GENOMIC DNA]</scope>
    <source>
        <strain evidence="6">PB4641</strain>
    </source>
</reference>
<gene>
    <name evidence="6" type="ORF">CRE_00849</name>
</gene>
<sequence>MDVIMDFKPDLSFIEQDFKGIEAMLRAHFLPERTEYDDPIEIVRMARLAVKEANMRATRMQGQTTQQLMQRVKDLKYWSGEIDRELADVKEEHDDLLRCYRRLQLCLDITGRATRCNESCLAVRRKKVQVGDHTSDRVDMELHKEKELMSETVKQMKEVGERVERQLEVNQAARKNLLRDLTLKQEAINLDHKSVAIGADGSKSVVRTPDGDRLDYREGAPLQRMSEYSEWIENTGNNLNYAARARVHSRKIGQKLCQSLREMASQLRTEAIAVEALLKDSVRNWQEWKDNLHSQVNGKDKEIKNADGAIEEISFSLKQKSGPLQVALSRQNQRGLRPGIELCNDKAQHALHQELMMLKGTFLSLENQLDKAKESRKKLENDRDKLQRKLDICDHNLTIDNEILRQIRSSYPHEIQLSGFLLSETKEHR</sequence>
<dbReference type="InterPro" id="IPR048256">
    <property type="entry name" value="Tektin-like"/>
</dbReference>
<keyword evidence="3 5" id="KW-0175">Coiled coil</keyword>
<keyword evidence="4" id="KW-0282">Flagellum</keyword>
<comment type="subcellular location">
    <subcellularLocation>
        <location evidence="4">Cytoplasm</location>
        <location evidence="4">Cytoskeleton</location>
        <location evidence="4">Cilium axoneme</location>
    </subcellularLocation>
</comment>
<dbReference type="GO" id="GO:0060294">
    <property type="term" value="P:cilium movement involved in cell motility"/>
    <property type="evidence" value="ECO:0007669"/>
    <property type="project" value="UniProtKB-UniRule"/>
</dbReference>
<organism evidence="7">
    <name type="scientific">Caenorhabditis remanei</name>
    <name type="common">Caenorhabditis vulgaris</name>
    <dbReference type="NCBI Taxonomy" id="31234"/>
    <lineage>
        <taxon>Eukaryota</taxon>
        <taxon>Metazoa</taxon>
        <taxon>Ecdysozoa</taxon>
        <taxon>Nematoda</taxon>
        <taxon>Chromadorea</taxon>
        <taxon>Rhabditida</taxon>
        <taxon>Rhabditina</taxon>
        <taxon>Rhabditomorpha</taxon>
        <taxon>Rhabditoidea</taxon>
        <taxon>Rhabditidae</taxon>
        <taxon>Peloderinae</taxon>
        <taxon>Caenorhabditis</taxon>
    </lineage>
</organism>
<dbReference type="FunCoup" id="E3LEP2">
    <property type="interactions" value="46"/>
</dbReference>
<dbReference type="Proteomes" id="UP000008281">
    <property type="component" value="Unassembled WGS sequence"/>
</dbReference>
<dbReference type="EMBL" id="DS268407">
    <property type="protein sequence ID" value="EFO82638.1"/>
    <property type="molecule type" value="Genomic_DNA"/>
</dbReference>
<dbReference type="OMA" id="IANVQTC"/>
<dbReference type="OrthoDB" id="5788000at2759"/>
<dbReference type="GO" id="GO:0060271">
    <property type="term" value="P:cilium assembly"/>
    <property type="evidence" value="ECO:0007669"/>
    <property type="project" value="UniProtKB-UniRule"/>
</dbReference>
<evidence type="ECO:0000256" key="5">
    <source>
        <dbReference type="SAM" id="Coils"/>
    </source>
</evidence>
<evidence type="ECO:0000256" key="3">
    <source>
        <dbReference type="ARBA" id="ARBA00023054"/>
    </source>
</evidence>
<keyword evidence="4" id="KW-0966">Cell projection</keyword>
<dbReference type="GO" id="GO:0005634">
    <property type="term" value="C:nucleus"/>
    <property type="evidence" value="ECO:0007669"/>
    <property type="project" value="TreeGrafter"/>
</dbReference>
<evidence type="ECO:0000256" key="4">
    <source>
        <dbReference type="RuleBase" id="RU367040"/>
    </source>
</evidence>
<dbReference type="PANTHER" id="PTHR19960:SF12">
    <property type="entry name" value="TEKTIN-4"/>
    <property type="match status" value="1"/>
</dbReference>
<dbReference type="AlphaFoldDB" id="E3LEP2"/>
<evidence type="ECO:0000256" key="2">
    <source>
        <dbReference type="ARBA" id="ARBA00022490"/>
    </source>
</evidence>
<comment type="similarity">
    <text evidence="1 4">Belongs to the tektin family.</text>
</comment>
<dbReference type="STRING" id="31234.E3LEP2"/>
<keyword evidence="2" id="KW-0963">Cytoplasm</keyword>
<dbReference type="PANTHER" id="PTHR19960">
    <property type="entry name" value="TEKTIN"/>
    <property type="match status" value="1"/>
</dbReference>
<dbReference type="InterPro" id="IPR000435">
    <property type="entry name" value="Tektins"/>
</dbReference>
<feature type="coiled-coil region" evidence="5">
    <location>
        <begin position="362"/>
        <end position="396"/>
    </location>
</feature>
<dbReference type="Pfam" id="PF03148">
    <property type="entry name" value="Tektin"/>
    <property type="match status" value="1"/>
</dbReference>
<accession>E3LEP2</accession>
<keyword evidence="7" id="KW-1185">Reference proteome</keyword>
<proteinExistence type="inferred from homology"/>
<evidence type="ECO:0000313" key="6">
    <source>
        <dbReference type="EMBL" id="EFO82638.1"/>
    </source>
</evidence>
<dbReference type="PRINTS" id="PR00511">
    <property type="entry name" value="TEKTIN"/>
</dbReference>
<evidence type="ECO:0000256" key="1">
    <source>
        <dbReference type="ARBA" id="ARBA00007209"/>
    </source>
</evidence>
<evidence type="ECO:0000313" key="7">
    <source>
        <dbReference type="Proteomes" id="UP000008281"/>
    </source>
</evidence>
<protein>
    <recommendedName>
        <fullName evidence="4">Tektin</fullName>
    </recommendedName>
</protein>